<dbReference type="InterPro" id="IPR025979">
    <property type="entry name" value="ChrR-like_cupin_dom"/>
</dbReference>
<accession>W8RPU1</accession>
<organism evidence="2 3">
    <name type="scientific">Roseicyclus elongatus DSM 19469</name>
    <dbReference type="NCBI Taxonomy" id="1294273"/>
    <lineage>
        <taxon>Bacteria</taxon>
        <taxon>Pseudomonadati</taxon>
        <taxon>Pseudomonadota</taxon>
        <taxon>Alphaproteobacteria</taxon>
        <taxon>Rhodobacterales</taxon>
        <taxon>Roseobacteraceae</taxon>
        <taxon>Roseicyclus</taxon>
    </lineage>
</organism>
<keyword evidence="3" id="KW-1185">Reference proteome</keyword>
<dbReference type="Gene3D" id="1.10.10.1320">
    <property type="entry name" value="Anti-sigma factor, zinc-finger domain"/>
    <property type="match status" value="1"/>
</dbReference>
<dbReference type="STRING" id="1294273.roselon_00783"/>
<name>W8RPU1_9RHOB</name>
<dbReference type="Gene3D" id="2.60.120.10">
    <property type="entry name" value="Jelly Rolls"/>
    <property type="match status" value="1"/>
</dbReference>
<evidence type="ECO:0000313" key="3">
    <source>
        <dbReference type="Proteomes" id="UP000019593"/>
    </source>
</evidence>
<dbReference type="Proteomes" id="UP000019593">
    <property type="component" value="Chromosome"/>
</dbReference>
<dbReference type="NCBIfam" id="TIGR02451">
    <property type="entry name" value="anti_sig_ChrR"/>
    <property type="match status" value="1"/>
</dbReference>
<dbReference type="InterPro" id="IPR041916">
    <property type="entry name" value="Anti_sigma_zinc_sf"/>
</dbReference>
<dbReference type="InterPro" id="IPR012807">
    <property type="entry name" value="Anti-sigma_ChrR"/>
</dbReference>
<evidence type="ECO:0000259" key="1">
    <source>
        <dbReference type="Pfam" id="PF12973"/>
    </source>
</evidence>
<dbReference type="InterPro" id="IPR014710">
    <property type="entry name" value="RmlC-like_jellyroll"/>
</dbReference>
<dbReference type="AlphaFoldDB" id="W8RPU1"/>
<protein>
    <recommendedName>
        <fullName evidence="1">ChrR-like cupin domain-containing protein</fullName>
    </recommendedName>
</protein>
<dbReference type="KEGG" id="red:roselon_00783"/>
<dbReference type="Pfam" id="PF12973">
    <property type="entry name" value="Cupin_7"/>
    <property type="match status" value="1"/>
</dbReference>
<reference evidence="2 3" key="1">
    <citation type="submission" date="2013-03" db="EMBL/GenBank/DDBJ databases">
        <authorList>
            <person name="Fiebig A."/>
            <person name="Goeker M."/>
            <person name="Klenk H.-P.P."/>
        </authorList>
    </citation>
    <scope>NUCLEOTIDE SEQUENCE [LARGE SCALE GENOMIC DNA]</scope>
    <source>
        <strain evidence="3">DSM 19469</strain>
    </source>
</reference>
<proteinExistence type="predicted"/>
<evidence type="ECO:0000313" key="2">
    <source>
        <dbReference type="EMBL" id="AHM03199.1"/>
    </source>
</evidence>
<dbReference type="InterPro" id="IPR011051">
    <property type="entry name" value="RmlC_Cupin_sf"/>
</dbReference>
<dbReference type="OrthoDB" id="2988517at2"/>
<dbReference type="EMBL" id="CP004372">
    <property type="protein sequence ID" value="AHM03199.1"/>
    <property type="molecule type" value="Genomic_DNA"/>
</dbReference>
<dbReference type="CDD" id="cd20301">
    <property type="entry name" value="cupin_ChrR"/>
    <property type="match status" value="1"/>
</dbReference>
<dbReference type="SUPFAM" id="SSF51182">
    <property type="entry name" value="RmlC-like cupins"/>
    <property type="match status" value="1"/>
</dbReference>
<sequence>MIDVTHTVPDSLLMGYATGALPEAFDVVISTHVSLSDDARARLASFEAVGGAVLEDMDKADVAEDSLEKTLAMIGAAPPREAQPMPKDGVFPAPLRAIVGGDSDSVKWRNVARGAKQSVLQSNSEASVRLLHIPAGQAMPEHSHRGMELTLVLQGGYSSEDGHFVRGDLEVADQETHHTPVADDDGEDCICLVATDARLKFQGLLPRIAQPFIGI</sequence>
<feature type="domain" description="ChrR-like cupin" evidence="1">
    <location>
        <begin position="102"/>
        <end position="194"/>
    </location>
</feature>
<dbReference type="HOGENOM" id="CLU_090912_0_0_5"/>
<gene>
    <name evidence="2" type="ORF">roselon_00783</name>
</gene>
<dbReference type="eggNOG" id="COG3806">
    <property type="taxonomic scope" value="Bacteria"/>
</dbReference>
<dbReference type="RefSeq" id="WP_025311082.1">
    <property type="nucleotide sequence ID" value="NZ_CP004372.1"/>
</dbReference>